<comment type="caution">
    <text evidence="1">The sequence shown here is derived from an EMBL/GenBank/DDBJ whole genome shotgun (WGS) entry which is preliminary data.</text>
</comment>
<sequence length="79" mass="8608">MSRSLTVVLDNIDTAAGGVDLNAVLGYPLIDAANNFEGRWSDGRIQLKRQCEEIRKAVDQIRTVMQDTDDKAAASLDNG</sequence>
<keyword evidence="2" id="KW-1185">Reference proteome</keyword>
<gene>
    <name evidence="1" type="ORF">GCM10012278_24550</name>
</gene>
<dbReference type="Proteomes" id="UP000660745">
    <property type="component" value="Unassembled WGS sequence"/>
</dbReference>
<reference evidence="1" key="1">
    <citation type="journal article" date="2014" name="Int. J. Syst. Evol. Microbiol.">
        <title>Complete genome sequence of Corynebacterium casei LMG S-19264T (=DSM 44701T), isolated from a smear-ripened cheese.</title>
        <authorList>
            <consortium name="US DOE Joint Genome Institute (JGI-PGF)"/>
            <person name="Walter F."/>
            <person name="Albersmeier A."/>
            <person name="Kalinowski J."/>
            <person name="Ruckert C."/>
        </authorList>
    </citation>
    <scope>NUCLEOTIDE SEQUENCE</scope>
    <source>
        <strain evidence="1">CGMCC 4.7430</strain>
    </source>
</reference>
<accession>A0A918A430</accession>
<reference evidence="1" key="2">
    <citation type="submission" date="2020-09" db="EMBL/GenBank/DDBJ databases">
        <authorList>
            <person name="Sun Q."/>
            <person name="Zhou Y."/>
        </authorList>
    </citation>
    <scope>NUCLEOTIDE SEQUENCE</scope>
    <source>
        <strain evidence="1">CGMCC 4.7430</strain>
    </source>
</reference>
<proteinExistence type="predicted"/>
<evidence type="ECO:0000313" key="2">
    <source>
        <dbReference type="Proteomes" id="UP000660745"/>
    </source>
</evidence>
<dbReference type="RefSeq" id="WP_225276953.1">
    <property type="nucleotide sequence ID" value="NZ_JAIWLT010000002.1"/>
</dbReference>
<dbReference type="AlphaFoldDB" id="A0A918A430"/>
<name>A0A918A430_9ACTN</name>
<protein>
    <submittedName>
        <fullName evidence="1">Uncharacterized protein</fullName>
    </submittedName>
</protein>
<dbReference type="EMBL" id="BMNK01000003">
    <property type="protein sequence ID" value="GGP05354.1"/>
    <property type="molecule type" value="Genomic_DNA"/>
</dbReference>
<organism evidence="1 2">
    <name type="scientific">Nonomuraea glycinis</name>
    <dbReference type="NCBI Taxonomy" id="2047744"/>
    <lineage>
        <taxon>Bacteria</taxon>
        <taxon>Bacillati</taxon>
        <taxon>Actinomycetota</taxon>
        <taxon>Actinomycetes</taxon>
        <taxon>Streptosporangiales</taxon>
        <taxon>Streptosporangiaceae</taxon>
        <taxon>Nonomuraea</taxon>
    </lineage>
</organism>
<evidence type="ECO:0000313" key="1">
    <source>
        <dbReference type="EMBL" id="GGP05354.1"/>
    </source>
</evidence>